<proteinExistence type="predicted"/>
<comment type="caution">
    <text evidence="3">The sequence shown here is derived from an EMBL/GenBank/DDBJ whole genome shotgun (WGS) entry which is preliminary data.</text>
</comment>
<dbReference type="Proteomes" id="UP001314170">
    <property type="component" value="Unassembled WGS sequence"/>
</dbReference>
<keyword evidence="2" id="KW-1133">Transmembrane helix</keyword>
<protein>
    <recommendedName>
        <fullName evidence="5">Major facilitator superfamily (MFS) profile domain-containing protein</fullName>
    </recommendedName>
</protein>
<dbReference type="EMBL" id="CAWUPB010001184">
    <property type="protein sequence ID" value="CAK7350637.1"/>
    <property type="molecule type" value="Genomic_DNA"/>
</dbReference>
<keyword evidence="4" id="KW-1185">Reference proteome</keyword>
<organism evidence="3 4">
    <name type="scientific">Dovyalis caffra</name>
    <dbReference type="NCBI Taxonomy" id="77055"/>
    <lineage>
        <taxon>Eukaryota</taxon>
        <taxon>Viridiplantae</taxon>
        <taxon>Streptophyta</taxon>
        <taxon>Embryophyta</taxon>
        <taxon>Tracheophyta</taxon>
        <taxon>Spermatophyta</taxon>
        <taxon>Magnoliopsida</taxon>
        <taxon>eudicotyledons</taxon>
        <taxon>Gunneridae</taxon>
        <taxon>Pentapetalae</taxon>
        <taxon>rosids</taxon>
        <taxon>fabids</taxon>
        <taxon>Malpighiales</taxon>
        <taxon>Salicaceae</taxon>
        <taxon>Flacourtieae</taxon>
        <taxon>Dovyalis</taxon>
    </lineage>
</organism>
<dbReference type="SUPFAM" id="SSF103473">
    <property type="entry name" value="MFS general substrate transporter"/>
    <property type="match status" value="1"/>
</dbReference>
<name>A0AAV1SJQ2_9ROSI</name>
<evidence type="ECO:0000256" key="1">
    <source>
        <dbReference type="ARBA" id="ARBA00022448"/>
    </source>
</evidence>
<dbReference type="GO" id="GO:0022857">
    <property type="term" value="F:transmembrane transporter activity"/>
    <property type="evidence" value="ECO:0007669"/>
    <property type="project" value="TreeGrafter"/>
</dbReference>
<dbReference type="GO" id="GO:0016020">
    <property type="term" value="C:membrane"/>
    <property type="evidence" value="ECO:0007669"/>
    <property type="project" value="TreeGrafter"/>
</dbReference>
<dbReference type="InterPro" id="IPR050814">
    <property type="entry name" value="Myo-inositol_Transporter"/>
</dbReference>
<reference evidence="3 4" key="1">
    <citation type="submission" date="2024-01" db="EMBL/GenBank/DDBJ databases">
        <authorList>
            <person name="Waweru B."/>
        </authorList>
    </citation>
    <scope>NUCLEOTIDE SEQUENCE [LARGE SCALE GENOMIC DNA]</scope>
</reference>
<dbReference type="Gene3D" id="1.20.1250.20">
    <property type="entry name" value="MFS general substrate transporter like domains"/>
    <property type="match status" value="1"/>
</dbReference>
<evidence type="ECO:0008006" key="5">
    <source>
        <dbReference type="Google" id="ProtNLM"/>
    </source>
</evidence>
<evidence type="ECO:0000256" key="2">
    <source>
        <dbReference type="SAM" id="Phobius"/>
    </source>
</evidence>
<feature type="transmembrane region" description="Helical" evidence="2">
    <location>
        <begin position="95"/>
        <end position="110"/>
    </location>
</feature>
<sequence>MAEFSRRGKRAFKITCTRELGVDSDATEEDLLSNKNIQQEEDVSIKKKRTNKYVLACAIFASFNSVLLGCDVGAMSGALSFTQEDLMISDVQEEVLVGILSIISLLGILAGGKTSDAIGRKLLAGVGIGFGIMIVPVYIAEISPSAIIGSLPLSWGFHQSRNTYRIHFKLCTFSVLTIEWKKQELCCQRQMTMKEVEERLDEIQQAAGIADSEKYEPKAVWLISALSVAFVHVSVPEAKGKSMEQIEMLFQKREREICEVELGDVERLVQKEWARLMLTKECANVRALQLGSPAVPDLFRPMGGTPLKLRGAA</sequence>
<accession>A0AAV1SJQ2</accession>
<evidence type="ECO:0000313" key="3">
    <source>
        <dbReference type="EMBL" id="CAK7350637.1"/>
    </source>
</evidence>
<dbReference type="AlphaFoldDB" id="A0AAV1SJQ2"/>
<feature type="transmembrane region" description="Helical" evidence="2">
    <location>
        <begin position="53"/>
        <end position="75"/>
    </location>
</feature>
<dbReference type="PANTHER" id="PTHR48020:SF49">
    <property type="entry name" value="SUGAR TRANSPORTER"/>
    <property type="match status" value="1"/>
</dbReference>
<dbReference type="PANTHER" id="PTHR48020">
    <property type="entry name" value="PROTON MYO-INOSITOL COTRANSPORTER"/>
    <property type="match status" value="1"/>
</dbReference>
<evidence type="ECO:0000313" key="4">
    <source>
        <dbReference type="Proteomes" id="UP001314170"/>
    </source>
</evidence>
<keyword evidence="2" id="KW-0472">Membrane</keyword>
<gene>
    <name evidence="3" type="ORF">DCAF_LOCUS23377</name>
</gene>
<keyword evidence="1" id="KW-0813">Transport</keyword>
<keyword evidence="2" id="KW-0812">Transmembrane</keyword>
<dbReference type="InterPro" id="IPR036259">
    <property type="entry name" value="MFS_trans_sf"/>
</dbReference>
<feature type="transmembrane region" description="Helical" evidence="2">
    <location>
        <begin position="122"/>
        <end position="140"/>
    </location>
</feature>